<dbReference type="AlphaFoldDB" id="A0A6V7UZD1"/>
<organism evidence="2 3">
    <name type="scientific">Meloidogyne enterolobii</name>
    <name type="common">Root-knot nematode worm</name>
    <name type="synonym">Meloidogyne mayaguensis</name>
    <dbReference type="NCBI Taxonomy" id="390850"/>
    <lineage>
        <taxon>Eukaryota</taxon>
        <taxon>Metazoa</taxon>
        <taxon>Ecdysozoa</taxon>
        <taxon>Nematoda</taxon>
        <taxon>Chromadorea</taxon>
        <taxon>Rhabditida</taxon>
        <taxon>Tylenchina</taxon>
        <taxon>Tylenchomorpha</taxon>
        <taxon>Tylenchoidea</taxon>
        <taxon>Meloidogynidae</taxon>
        <taxon>Meloidogyninae</taxon>
        <taxon>Meloidogyne</taxon>
    </lineage>
</organism>
<comment type="caution">
    <text evidence="2">The sequence shown here is derived from an EMBL/GenBank/DDBJ whole genome shotgun (WGS) entry which is preliminary data.</text>
</comment>
<keyword evidence="1" id="KW-0812">Transmembrane</keyword>
<feature type="transmembrane region" description="Helical" evidence="1">
    <location>
        <begin position="31"/>
        <end position="47"/>
    </location>
</feature>
<keyword evidence="1" id="KW-0472">Membrane</keyword>
<reference evidence="2 3" key="1">
    <citation type="submission" date="2020-08" db="EMBL/GenBank/DDBJ databases">
        <authorList>
            <person name="Koutsovoulos G."/>
            <person name="Danchin GJ E."/>
        </authorList>
    </citation>
    <scope>NUCLEOTIDE SEQUENCE [LARGE SCALE GENOMIC DNA]</scope>
</reference>
<gene>
    <name evidence="2" type="ORF">MENT_LOCUS18554</name>
</gene>
<evidence type="ECO:0000256" key="1">
    <source>
        <dbReference type="SAM" id="Phobius"/>
    </source>
</evidence>
<proteinExistence type="predicted"/>
<protein>
    <submittedName>
        <fullName evidence="2">Uncharacterized protein</fullName>
    </submittedName>
</protein>
<keyword evidence="1" id="KW-1133">Transmembrane helix</keyword>
<dbReference type="Proteomes" id="UP000580250">
    <property type="component" value="Unassembled WGS sequence"/>
</dbReference>
<evidence type="ECO:0000313" key="3">
    <source>
        <dbReference type="Proteomes" id="UP000580250"/>
    </source>
</evidence>
<name>A0A6V7UZD1_MELEN</name>
<accession>A0A6V7UZD1</accession>
<dbReference type="EMBL" id="CAJEWN010000126">
    <property type="protein sequence ID" value="CAD2167271.1"/>
    <property type="molecule type" value="Genomic_DNA"/>
</dbReference>
<evidence type="ECO:0000313" key="2">
    <source>
        <dbReference type="EMBL" id="CAD2167271.1"/>
    </source>
</evidence>
<sequence length="94" mass="11347">MSIRFVGVDPKSRSWHFSAFWFNISITDQHLTYYLLSLLVSLFFSLIRKIPEEITNNILFSSFFIYQHYFPERVRESAIMYILIRETNSRTDKL</sequence>